<dbReference type="Proteomes" id="UP001449795">
    <property type="component" value="Chromosome"/>
</dbReference>
<protein>
    <recommendedName>
        <fullName evidence="4">MetA-pathway of phenol degradation</fullName>
    </recommendedName>
</protein>
<keyword evidence="3" id="KW-1185">Reference proteome</keyword>
<keyword evidence="1" id="KW-0732">Signal</keyword>
<evidence type="ECO:0000313" key="3">
    <source>
        <dbReference type="Proteomes" id="UP001449795"/>
    </source>
</evidence>
<gene>
    <name evidence="2" type="ORF">AAC691_10000</name>
</gene>
<proteinExistence type="predicted"/>
<sequence length="317" mass="35041">MRNYISFIAISSFFVCGFFNPAHGGSWDQWYTGSLLSPSGALFHKGDIAIEPYFSIQLSSVYFDNTGGRQNAGSHSQRILNNTLYKYAITDNLSIQTIPEIALRQSDGTHRHTGLSLGDMPVDAVLRFLDIRHGILHPAFNLFMGVGFPTGQYDRLRSASFATGSGTYVARFALTEQSAYRLTARHELRIRMWLNLRQPLDRVRTNDLSSYGSQSSHVIVGMTAEAGVSGELALTRQFVLAFDIARDFSASSVVCADTTDFQNPARRLPPSVSWNIAPAIEYNWSSRFGIIMGFSATVAGRNAAATMVPQFAFNAFF</sequence>
<dbReference type="EMBL" id="CP152276">
    <property type="protein sequence ID" value="XAE44718.1"/>
    <property type="molecule type" value="Genomic_DNA"/>
</dbReference>
<name>A0ABZ3DAC8_9PROT</name>
<evidence type="ECO:0000256" key="1">
    <source>
        <dbReference type="SAM" id="SignalP"/>
    </source>
</evidence>
<dbReference type="RefSeq" id="WP_342629936.1">
    <property type="nucleotide sequence ID" value="NZ_CP152276.1"/>
</dbReference>
<feature type="chain" id="PRO_5045978120" description="MetA-pathway of phenol degradation" evidence="1">
    <location>
        <begin position="25"/>
        <end position="317"/>
    </location>
</feature>
<evidence type="ECO:0008006" key="4">
    <source>
        <dbReference type="Google" id="ProtNLM"/>
    </source>
</evidence>
<evidence type="ECO:0000313" key="2">
    <source>
        <dbReference type="EMBL" id="XAE44718.1"/>
    </source>
</evidence>
<reference evidence="2 3" key="1">
    <citation type="submission" date="2024-04" db="EMBL/GenBank/DDBJ databases">
        <title>Complete genome sequence of Nguyenibacter vanlangesis HBCM-1154, a strain capable of nitrogen fixation, IAA production, and phosphorus solubilization isolated from sugarcane soil.</title>
        <authorList>
            <person name="MY HANH P."/>
        </authorList>
    </citation>
    <scope>NUCLEOTIDE SEQUENCE [LARGE SCALE GENOMIC DNA]</scope>
    <source>
        <strain evidence="2 3">HBCM 1154</strain>
    </source>
</reference>
<accession>A0ABZ3DAC8</accession>
<feature type="signal peptide" evidence="1">
    <location>
        <begin position="1"/>
        <end position="24"/>
    </location>
</feature>
<organism evidence="2 3">
    <name type="scientific">Nguyenibacter vanlangensis</name>
    <dbReference type="NCBI Taxonomy" id="1216886"/>
    <lineage>
        <taxon>Bacteria</taxon>
        <taxon>Pseudomonadati</taxon>
        <taxon>Pseudomonadota</taxon>
        <taxon>Alphaproteobacteria</taxon>
        <taxon>Acetobacterales</taxon>
        <taxon>Acetobacteraceae</taxon>
        <taxon>Nguyenibacter</taxon>
    </lineage>
</organism>